<dbReference type="InterPro" id="IPR024571">
    <property type="entry name" value="ERAP1-like_C_dom"/>
</dbReference>
<dbReference type="PANTHER" id="PTHR11533">
    <property type="entry name" value="PROTEASE M1 ZINC METALLOPROTEASE"/>
    <property type="match status" value="1"/>
</dbReference>
<evidence type="ECO:0000259" key="12">
    <source>
        <dbReference type="Pfam" id="PF01433"/>
    </source>
</evidence>
<reference evidence="15 16" key="1">
    <citation type="journal article" date="2014" name="Curr. Biol.">
        <title>The genome of the clonal raider ant Cerapachys biroi.</title>
        <authorList>
            <person name="Oxley P.R."/>
            <person name="Ji L."/>
            <person name="Fetter-Pruneda I."/>
            <person name="McKenzie S.K."/>
            <person name="Li C."/>
            <person name="Hu H."/>
            <person name="Zhang G."/>
            <person name="Kronauer D.J."/>
        </authorList>
    </citation>
    <scope>NUCLEOTIDE SEQUENCE [LARGE SCALE GENOMIC DNA]</scope>
</reference>
<dbReference type="Pfam" id="PF17900">
    <property type="entry name" value="Peptidase_M1_N"/>
    <property type="match status" value="1"/>
</dbReference>
<dbReference type="GO" id="GO:0008270">
    <property type="term" value="F:zinc ion binding"/>
    <property type="evidence" value="ECO:0007669"/>
    <property type="project" value="InterPro"/>
</dbReference>
<name>A0A026VSV1_OOCBI</name>
<gene>
    <name evidence="15" type="ORF">X777_01840</name>
</gene>
<keyword evidence="15" id="KW-0031">Aminopeptidase</keyword>
<keyword evidence="4" id="KW-0325">Glycoprotein</keyword>
<accession>A0A026VSV1</accession>
<dbReference type="OrthoDB" id="7554891at2759"/>
<dbReference type="InterPro" id="IPR045357">
    <property type="entry name" value="Aminopeptidase_N-like_N"/>
</dbReference>
<dbReference type="SUPFAM" id="SSF63737">
    <property type="entry name" value="Leukotriene A4 hydrolase N-terminal domain"/>
    <property type="match status" value="1"/>
</dbReference>
<dbReference type="GO" id="GO:0005615">
    <property type="term" value="C:extracellular space"/>
    <property type="evidence" value="ECO:0007669"/>
    <property type="project" value="TreeGrafter"/>
</dbReference>
<comment type="subcellular location">
    <subcellularLocation>
        <location evidence="2">Cell membrane</location>
        <topology evidence="2">Lipid-anchor</topology>
        <topology evidence="2">GPI-anchor</topology>
    </subcellularLocation>
</comment>
<evidence type="ECO:0000256" key="3">
    <source>
        <dbReference type="ARBA" id="ARBA00010136"/>
    </source>
</evidence>
<evidence type="ECO:0000259" key="14">
    <source>
        <dbReference type="Pfam" id="PF17900"/>
    </source>
</evidence>
<evidence type="ECO:0000256" key="2">
    <source>
        <dbReference type="ARBA" id="ARBA00004609"/>
    </source>
</evidence>
<dbReference type="PANTHER" id="PTHR11533:SF299">
    <property type="entry name" value="AMINOPEPTIDASE"/>
    <property type="match status" value="1"/>
</dbReference>
<evidence type="ECO:0000256" key="10">
    <source>
        <dbReference type="ARBA" id="ARBA00023288"/>
    </source>
</evidence>
<keyword evidence="9" id="KW-0482">Metalloprotease</keyword>
<feature type="signal peptide" evidence="11">
    <location>
        <begin position="1"/>
        <end position="29"/>
    </location>
</feature>
<feature type="domain" description="Aminopeptidase N-like N-terminal" evidence="14">
    <location>
        <begin position="52"/>
        <end position="247"/>
    </location>
</feature>
<dbReference type="GO" id="GO:0042277">
    <property type="term" value="F:peptide binding"/>
    <property type="evidence" value="ECO:0007669"/>
    <property type="project" value="TreeGrafter"/>
</dbReference>
<dbReference type="GO" id="GO:0043171">
    <property type="term" value="P:peptide catabolic process"/>
    <property type="evidence" value="ECO:0007669"/>
    <property type="project" value="TreeGrafter"/>
</dbReference>
<dbReference type="InterPro" id="IPR014782">
    <property type="entry name" value="Peptidase_M1_dom"/>
</dbReference>
<dbReference type="InterPro" id="IPR001930">
    <property type="entry name" value="Peptidase_M1"/>
</dbReference>
<keyword evidence="5" id="KW-0645">Protease</keyword>
<dbReference type="GO" id="GO:0006508">
    <property type="term" value="P:proteolysis"/>
    <property type="evidence" value="ECO:0007669"/>
    <property type="project" value="UniProtKB-KW"/>
</dbReference>
<dbReference type="Proteomes" id="UP000053097">
    <property type="component" value="Unassembled WGS sequence"/>
</dbReference>
<dbReference type="PRINTS" id="PR00756">
    <property type="entry name" value="ALADIPTASE"/>
</dbReference>
<keyword evidence="7" id="KW-0378">Hydrolase</keyword>
<keyword evidence="16" id="KW-1185">Reference proteome</keyword>
<dbReference type="InterPro" id="IPR050344">
    <property type="entry name" value="Peptidase_M1_aminopeptidases"/>
</dbReference>
<dbReference type="GO" id="GO:0005737">
    <property type="term" value="C:cytoplasm"/>
    <property type="evidence" value="ECO:0007669"/>
    <property type="project" value="TreeGrafter"/>
</dbReference>
<keyword evidence="4" id="KW-0472">Membrane</keyword>
<feature type="chain" id="PRO_5001545087" evidence="11">
    <location>
        <begin position="30"/>
        <end position="589"/>
    </location>
</feature>
<keyword evidence="4" id="KW-0336">GPI-anchor</keyword>
<evidence type="ECO:0000256" key="9">
    <source>
        <dbReference type="ARBA" id="ARBA00023049"/>
    </source>
</evidence>
<dbReference type="AlphaFoldDB" id="A0A026VSV1"/>
<dbReference type="Gene3D" id="1.10.390.10">
    <property type="entry name" value="Neutral Protease Domain 2"/>
    <property type="match status" value="1"/>
</dbReference>
<organism evidence="15 16">
    <name type="scientific">Ooceraea biroi</name>
    <name type="common">Clonal raider ant</name>
    <name type="synonym">Cerapachys biroi</name>
    <dbReference type="NCBI Taxonomy" id="2015173"/>
    <lineage>
        <taxon>Eukaryota</taxon>
        <taxon>Metazoa</taxon>
        <taxon>Ecdysozoa</taxon>
        <taxon>Arthropoda</taxon>
        <taxon>Hexapoda</taxon>
        <taxon>Insecta</taxon>
        <taxon>Pterygota</taxon>
        <taxon>Neoptera</taxon>
        <taxon>Endopterygota</taxon>
        <taxon>Hymenoptera</taxon>
        <taxon>Apocrita</taxon>
        <taxon>Aculeata</taxon>
        <taxon>Formicoidea</taxon>
        <taxon>Formicidae</taxon>
        <taxon>Dorylinae</taxon>
        <taxon>Ooceraea</taxon>
    </lineage>
</organism>
<keyword evidence="6" id="KW-0479">Metal-binding</keyword>
<sequence>MLLQIFEKRLGILFLPVLLSGILITCVQGEDWLTENKTYRELGYRLSKDVLPRHYNIKMRFFPETLSYLHGECQIDIEIFKATSNISLHSPDTSGEKIIKLVMKNNETYERIAGEECRNNFGKHSIQENILDLCFKHQLSPGNYTLSISYVIHIGEGIGEGYFNILFQPEARKQYRLLATNIQSIEARKWFPCWDEPEFKATFLIKFNHYKKYKIWPIWPTTRFILDNHTQGWALTTFVIPYPISTYHVITWSRRSVANFMNFADIVIRKIIESDWFGKIPITVLNINLLALPAMPEDAIGKWRLILYKESLVTYNEILDSNVHKREIARTVARGIVYHEIDNAITLSWWSDLWFKTGLAALLHVEILDEVHFKFQSPSLNHLWDLMQNNMNNPNLKNYTLENIMETWTTSNNHPIVYVHRSEYRLSLSVYYVDDKGALAGPASPNCLPITFTTWKQLDFNNTVPYNWILPEESSEVHVPLSDSDGWIIVNLKQTGYYRVRYDYTSLKAIADYLKHKEYEKIHVINRAQIIDDTYYFFMKGEVTYDMFAYLIYYLRQERDYVAWYPMFQIFRDLSRFLPFEESEPLTVR</sequence>
<evidence type="ECO:0000313" key="16">
    <source>
        <dbReference type="Proteomes" id="UP000053097"/>
    </source>
</evidence>
<evidence type="ECO:0000256" key="7">
    <source>
        <dbReference type="ARBA" id="ARBA00022801"/>
    </source>
</evidence>
<evidence type="ECO:0000256" key="8">
    <source>
        <dbReference type="ARBA" id="ARBA00022833"/>
    </source>
</evidence>
<keyword evidence="8" id="KW-0862">Zinc</keyword>
<dbReference type="Gene3D" id="1.25.50.20">
    <property type="match status" value="1"/>
</dbReference>
<evidence type="ECO:0000313" key="15">
    <source>
        <dbReference type="EMBL" id="EZA46807.1"/>
    </source>
</evidence>
<evidence type="ECO:0000256" key="4">
    <source>
        <dbReference type="ARBA" id="ARBA00022622"/>
    </source>
</evidence>
<evidence type="ECO:0000256" key="5">
    <source>
        <dbReference type="ARBA" id="ARBA00022670"/>
    </source>
</evidence>
<dbReference type="Pfam" id="PF01433">
    <property type="entry name" value="Peptidase_M1"/>
    <property type="match status" value="1"/>
</dbReference>
<comment type="cofactor">
    <cofactor evidence="1">
        <name>Zn(2+)</name>
        <dbReference type="ChEBI" id="CHEBI:29105"/>
    </cofactor>
</comment>
<evidence type="ECO:0000259" key="13">
    <source>
        <dbReference type="Pfam" id="PF11838"/>
    </source>
</evidence>
<comment type="similarity">
    <text evidence="3">Belongs to the peptidase M1 family.</text>
</comment>
<dbReference type="Gene3D" id="2.60.40.1910">
    <property type="match status" value="1"/>
</dbReference>
<keyword evidence="11" id="KW-0732">Signal</keyword>
<evidence type="ECO:0000256" key="6">
    <source>
        <dbReference type="ARBA" id="ARBA00022723"/>
    </source>
</evidence>
<dbReference type="InterPro" id="IPR027268">
    <property type="entry name" value="Peptidase_M4/M1_CTD_sf"/>
</dbReference>
<dbReference type="GO" id="GO:0005886">
    <property type="term" value="C:plasma membrane"/>
    <property type="evidence" value="ECO:0007669"/>
    <property type="project" value="UniProtKB-SubCell"/>
</dbReference>
<protein>
    <submittedName>
        <fullName evidence="15">Endoplasmic reticulum aminopeptidase</fullName>
    </submittedName>
</protein>
<dbReference type="SUPFAM" id="SSF55486">
    <property type="entry name" value="Metalloproteases ('zincins'), catalytic domain"/>
    <property type="match status" value="1"/>
</dbReference>
<evidence type="ECO:0000256" key="1">
    <source>
        <dbReference type="ARBA" id="ARBA00001947"/>
    </source>
</evidence>
<dbReference type="Pfam" id="PF11838">
    <property type="entry name" value="ERAP1_C"/>
    <property type="match status" value="1"/>
</dbReference>
<dbReference type="InterPro" id="IPR042097">
    <property type="entry name" value="Aminopeptidase_N-like_N_sf"/>
</dbReference>
<proteinExistence type="inferred from homology"/>
<dbReference type="EMBL" id="KK108257">
    <property type="protein sequence ID" value="EZA46807.1"/>
    <property type="molecule type" value="Genomic_DNA"/>
</dbReference>
<dbReference type="GO" id="GO:0098552">
    <property type="term" value="C:side of membrane"/>
    <property type="evidence" value="ECO:0007669"/>
    <property type="project" value="UniProtKB-KW"/>
</dbReference>
<feature type="domain" description="Peptidase M1 membrane alanine aminopeptidase" evidence="12">
    <location>
        <begin position="280"/>
        <end position="393"/>
    </location>
</feature>
<evidence type="ECO:0000256" key="11">
    <source>
        <dbReference type="SAM" id="SignalP"/>
    </source>
</evidence>
<feature type="domain" description="ERAP1-like C-terminal" evidence="13">
    <location>
        <begin position="487"/>
        <end position="578"/>
    </location>
</feature>
<dbReference type="GO" id="GO:0070006">
    <property type="term" value="F:metalloaminopeptidase activity"/>
    <property type="evidence" value="ECO:0007669"/>
    <property type="project" value="TreeGrafter"/>
</dbReference>
<keyword evidence="10" id="KW-0449">Lipoprotein</keyword>
<dbReference type="Gene3D" id="2.60.40.1730">
    <property type="entry name" value="tricorn interacting facor f3 domain"/>
    <property type="match status" value="1"/>
</dbReference>